<feature type="compositionally biased region" description="Basic and acidic residues" evidence="1">
    <location>
        <begin position="509"/>
        <end position="519"/>
    </location>
</feature>
<feature type="compositionally biased region" description="Polar residues" evidence="1">
    <location>
        <begin position="437"/>
        <end position="447"/>
    </location>
</feature>
<feature type="compositionally biased region" description="Basic residues" evidence="1">
    <location>
        <begin position="546"/>
        <end position="555"/>
    </location>
</feature>
<proteinExistence type="predicted"/>
<dbReference type="EMBL" id="JAPEUV010000020">
    <property type="protein sequence ID" value="KAJ4339776.1"/>
    <property type="molecule type" value="Genomic_DNA"/>
</dbReference>
<feature type="compositionally biased region" description="Basic and acidic residues" evidence="1">
    <location>
        <begin position="392"/>
        <end position="407"/>
    </location>
</feature>
<feature type="compositionally biased region" description="Acidic residues" evidence="1">
    <location>
        <begin position="526"/>
        <end position="539"/>
    </location>
</feature>
<gene>
    <name evidence="2" type="ORF">N0V87_002976</name>
</gene>
<evidence type="ECO:0000313" key="2">
    <source>
        <dbReference type="EMBL" id="KAJ4339776.1"/>
    </source>
</evidence>
<keyword evidence="3" id="KW-1185">Reference proteome</keyword>
<feature type="region of interest" description="Disordered" evidence="1">
    <location>
        <begin position="381"/>
        <end position="495"/>
    </location>
</feature>
<feature type="region of interest" description="Disordered" evidence="1">
    <location>
        <begin position="507"/>
        <end position="569"/>
    </location>
</feature>
<feature type="compositionally biased region" description="Basic and acidic residues" evidence="1">
    <location>
        <begin position="40"/>
        <end position="49"/>
    </location>
</feature>
<sequence>MRHHVDNPQDVPTPELPSYVFPPTILENSRPGGLQNSSHLEARREKGQLDEVSQAPGAFQQEAPAPAQQSRAVPTALHYRAIKQLNTAELVGLINEFLQQNAARFDAFLARRQAYVPTTFVPKRAKPGSPIKTTFSHTWDSQVELDLLTQAISWLDKLLAPFRTAILKEDQDSLKPRIEQAVREFEATGVPSRLRTGEQWSIADRVLAQHFTDSMTGIRSTNSVRKQLFEYISIDVLTFDNLLSSAENIRYRRDLGREYGQKDDLVDGLRRIYSTIACTIPVGLSEQDPIEQPAQPHKIAYDNDMYYPYELPSRPEIFDHPSASLNSISSTRVTGIQTTGQRTPLRQGYFQKLQADMMGTIAAQRDDEVGIVKMSRNSTSKRCLGEFGKGTKRPDLTIDPGSHKNDSQFKNPFQSGAQHSEPMDSEQSPGDRHLPSHTPTEPRSLRQSEPLGKAQHPPFKQVTDTTGSHNVDLAHNDRKRSRSSGQIPWRGGDLVDWMTTEDGQAMTELGRRNLRDQREGNVPMDDLSDYPGDDEDDTNETQRGYRPPKRQKNGKTSHNSRGASGRGRH</sequence>
<protein>
    <submittedName>
        <fullName evidence="2">Uncharacterized protein</fullName>
    </submittedName>
</protein>
<dbReference type="OrthoDB" id="3798509at2759"/>
<accession>A0A9W9C1T8</accession>
<feature type="compositionally biased region" description="Polar residues" evidence="1">
    <location>
        <begin position="408"/>
        <end position="418"/>
    </location>
</feature>
<dbReference type="Proteomes" id="UP001140562">
    <property type="component" value="Unassembled WGS sequence"/>
</dbReference>
<reference evidence="2" key="1">
    <citation type="submission" date="2022-10" db="EMBL/GenBank/DDBJ databases">
        <title>Tapping the CABI collections for fungal endophytes: first genome assemblies for Collariella, Neodidymelliopsis, Ascochyta clinopodiicola, Didymella pomorum, Didymosphaeria variabile, Neocosmospora piperis and Neocucurbitaria cava.</title>
        <authorList>
            <person name="Hill R."/>
        </authorList>
    </citation>
    <scope>NUCLEOTIDE SEQUENCE</scope>
    <source>
        <strain evidence="2">IMI 360193</strain>
    </source>
</reference>
<name>A0A9W9C1T8_9PLEO</name>
<comment type="caution">
    <text evidence="2">The sequence shown here is derived from an EMBL/GenBank/DDBJ whole genome shotgun (WGS) entry which is preliminary data.</text>
</comment>
<evidence type="ECO:0000313" key="3">
    <source>
        <dbReference type="Proteomes" id="UP001140562"/>
    </source>
</evidence>
<evidence type="ECO:0000256" key="1">
    <source>
        <dbReference type="SAM" id="MobiDB-lite"/>
    </source>
</evidence>
<feature type="region of interest" description="Disordered" evidence="1">
    <location>
        <begin position="24"/>
        <end position="51"/>
    </location>
</feature>
<dbReference type="AlphaFoldDB" id="A0A9W9C1T8"/>
<organism evidence="2 3">
    <name type="scientific">Didymella glomerata</name>
    <dbReference type="NCBI Taxonomy" id="749621"/>
    <lineage>
        <taxon>Eukaryota</taxon>
        <taxon>Fungi</taxon>
        <taxon>Dikarya</taxon>
        <taxon>Ascomycota</taxon>
        <taxon>Pezizomycotina</taxon>
        <taxon>Dothideomycetes</taxon>
        <taxon>Pleosporomycetidae</taxon>
        <taxon>Pleosporales</taxon>
        <taxon>Pleosporineae</taxon>
        <taxon>Didymellaceae</taxon>
        <taxon>Didymella</taxon>
    </lineage>
</organism>